<accession>A0ABT4Q336</accession>
<comment type="caution">
    <text evidence="5">The sequence shown here is derived from an EMBL/GenBank/DDBJ whole genome shotgun (WGS) entry which is preliminary data.</text>
</comment>
<dbReference type="NCBIfam" id="TIGR01446">
    <property type="entry name" value="DnaD_dom"/>
    <property type="match status" value="1"/>
</dbReference>
<evidence type="ECO:0000256" key="2">
    <source>
        <dbReference type="SAM" id="Coils"/>
    </source>
</evidence>
<gene>
    <name evidence="5" type="ORF">O9H85_02285</name>
</gene>
<dbReference type="Gene3D" id="1.10.10.10">
    <property type="entry name" value="Winged helix-like DNA-binding domain superfamily/Winged helix DNA-binding domain"/>
    <property type="match status" value="1"/>
</dbReference>
<evidence type="ECO:0000313" key="5">
    <source>
        <dbReference type="EMBL" id="MCZ8511287.1"/>
    </source>
</evidence>
<dbReference type="PANTHER" id="PTHR37293">
    <property type="entry name" value="PHAGE REPLICATION PROTEIN-RELATED"/>
    <property type="match status" value="1"/>
</dbReference>
<dbReference type="InterPro" id="IPR006343">
    <property type="entry name" value="DnaB/C_C"/>
</dbReference>
<evidence type="ECO:0000313" key="6">
    <source>
        <dbReference type="Proteomes" id="UP001527882"/>
    </source>
</evidence>
<name>A0ABT4Q336_9BACL</name>
<reference evidence="5 6" key="1">
    <citation type="submission" date="2022-12" db="EMBL/GenBank/DDBJ databases">
        <title>Draft genome sequence of Paenibacillus sp. dW9.</title>
        <authorList>
            <person name="Choi E.-W."/>
            <person name="Kim D.-U."/>
        </authorList>
    </citation>
    <scope>NUCLEOTIDE SEQUENCE [LARGE SCALE GENOMIC DNA]</scope>
    <source>
        <strain evidence="6">dW9</strain>
    </source>
</reference>
<dbReference type="InterPro" id="IPR053843">
    <property type="entry name" value="DnaD_N"/>
</dbReference>
<feature type="domain" description="DnaD N-terminal" evidence="4">
    <location>
        <begin position="25"/>
        <end position="119"/>
    </location>
</feature>
<evidence type="ECO:0000256" key="1">
    <source>
        <dbReference type="ARBA" id="ARBA00093462"/>
    </source>
</evidence>
<dbReference type="InterPro" id="IPR053162">
    <property type="entry name" value="DnaD"/>
</dbReference>
<evidence type="ECO:0000259" key="3">
    <source>
        <dbReference type="Pfam" id="PF07261"/>
    </source>
</evidence>
<keyword evidence="2" id="KW-0175">Coiled coil</keyword>
<dbReference type="InterPro" id="IPR034829">
    <property type="entry name" value="DnaD-like_sf"/>
</dbReference>
<dbReference type="Pfam" id="PF21984">
    <property type="entry name" value="DnaD_N"/>
    <property type="match status" value="1"/>
</dbReference>
<dbReference type="PANTHER" id="PTHR37293:SF6">
    <property type="entry name" value="DNA REPLICATION PROTEIN DNAD"/>
    <property type="match status" value="1"/>
</dbReference>
<proteinExistence type="inferred from homology"/>
<dbReference type="InterPro" id="IPR036388">
    <property type="entry name" value="WH-like_DNA-bd_sf"/>
</dbReference>
<dbReference type="SUPFAM" id="SSF158499">
    <property type="entry name" value="DnaD domain-like"/>
    <property type="match status" value="1"/>
</dbReference>
<protein>
    <submittedName>
        <fullName evidence="5">DnaD domain protein</fullName>
    </submittedName>
</protein>
<organism evidence="5 6">
    <name type="scientific">Paenibacillus gyeongsangnamensis</name>
    <dbReference type="NCBI Taxonomy" id="3388067"/>
    <lineage>
        <taxon>Bacteria</taxon>
        <taxon>Bacillati</taxon>
        <taxon>Bacillota</taxon>
        <taxon>Bacilli</taxon>
        <taxon>Bacillales</taxon>
        <taxon>Paenibacillaceae</taxon>
        <taxon>Paenibacillus</taxon>
    </lineage>
</organism>
<dbReference type="Proteomes" id="UP001527882">
    <property type="component" value="Unassembled WGS sequence"/>
</dbReference>
<comment type="similarity">
    <text evidence="1">Belongs to the DnaB/DnaD family.</text>
</comment>
<dbReference type="Pfam" id="PF07261">
    <property type="entry name" value="DnaB_2"/>
    <property type="match status" value="1"/>
</dbReference>
<sequence length="226" mass="26580">MRRNVSTDELSSVLLTGWQDGHVDVPYWLLRYYTRVGMNELDVMLALHVMAYQQKECKDFPTLEELQQRMSVNQERIIAVLQKLLKAGLVAIDEHDDPATGVHGEKYNWKPLMDRLAACRLEELRLERESEELNRKSGEAQRRDIFTIFEKEFGRPLTPMELESISGWLDKDGYAEELILAGLKEAVFAGKVHFRYIDRILLEWQRNRVQTVEQAKEHSQRFRSMR</sequence>
<dbReference type="RefSeq" id="WP_269879647.1">
    <property type="nucleotide sequence ID" value="NZ_JAQAGZ010000001.1"/>
</dbReference>
<feature type="domain" description="DnaB/C C-terminal" evidence="3">
    <location>
        <begin position="146"/>
        <end position="218"/>
    </location>
</feature>
<evidence type="ECO:0000259" key="4">
    <source>
        <dbReference type="Pfam" id="PF21984"/>
    </source>
</evidence>
<dbReference type="Gene3D" id="1.10.10.630">
    <property type="entry name" value="DnaD domain-like"/>
    <property type="match status" value="1"/>
</dbReference>
<feature type="coiled-coil region" evidence="2">
    <location>
        <begin position="116"/>
        <end position="143"/>
    </location>
</feature>
<keyword evidence="6" id="KW-1185">Reference proteome</keyword>
<dbReference type="EMBL" id="JAQAGZ010000001">
    <property type="protein sequence ID" value="MCZ8511287.1"/>
    <property type="molecule type" value="Genomic_DNA"/>
</dbReference>